<proteinExistence type="predicted"/>
<dbReference type="Pfam" id="PF13041">
    <property type="entry name" value="PPR_2"/>
    <property type="match status" value="3"/>
</dbReference>
<feature type="transmembrane region" description="Helical" evidence="5">
    <location>
        <begin position="1299"/>
        <end position="1321"/>
    </location>
</feature>
<dbReference type="InterPro" id="IPR046848">
    <property type="entry name" value="E_motif"/>
</dbReference>
<keyword evidence="5" id="KW-0812">Transmembrane</keyword>
<feature type="repeat" description="PPR" evidence="3">
    <location>
        <begin position="209"/>
        <end position="243"/>
    </location>
</feature>
<dbReference type="GO" id="GO:0003723">
    <property type="term" value="F:RNA binding"/>
    <property type="evidence" value="ECO:0007669"/>
    <property type="project" value="InterPro"/>
</dbReference>
<keyword evidence="5" id="KW-0472">Membrane</keyword>
<feature type="compositionally biased region" description="Polar residues" evidence="4">
    <location>
        <begin position="872"/>
        <end position="888"/>
    </location>
</feature>
<evidence type="ECO:0000313" key="8">
    <source>
        <dbReference type="Proteomes" id="UP000095767"/>
    </source>
</evidence>
<sequence length="1382" mass="147280">MAISASSPSSPPPTLLSFPPAPSPPPPSSHGPSPHLPARAVADPRAAHAVAVKSGALGPSPSPDARAANAAMCAYLRAGLLADARGVFDRMPARDAASYSALISGHARLGGGSSPASATAAAAALLARMRLADALDPTEYTFVGLLTACARRGNPRLGAQVHALAAKSGHCSCPGSSSLLVDNALLGMYVKCGRLGDALRAFDGMERRDVSSWNAVLAGLVEVGRHEEAFELFGEMRATGVGADGFSLSALLAAAGEGFGLTEGEAVHALSLKSGLETDLSVGNALIGFYAEHGGSVEDVVSVFQGMPVKDVISWTGLLNGYMEFGLVDMALDVFDRMPQRNFVTYNAVLTGFCQNKEGVRVTFARKAGLRGLVLFRRMVEDGLEISDVTVTGALNACAIAADRKVSEQVHAFVIKCGCGSTPWIDAALIDMCIKCGRSGDAHLLFEQWRHQESFHIAWNSLLLASVRDGEYEKALSTFLQMFRSSGVEFIDEFMFTAVLGVCGALGFAELGKQMHSFAAKSGLWRALGVGNAVMSMYGKCGELEDAINLFEQMPWRDLVTWNALMTARLLHRQGEEILDIWGQMERSGIRPDSISFLMVISACSHTSQDSTDKCRGLFLSMSSTYGIEPAMEHYASFVYVLGCWGHFDEAEQLIGSMPFKPGALVWRSLLDSCSKRSNITVRRRAMKCLLALEPQDPSTYVLTSNLFSESARWHSSESTRLEMREKGMRKIPARSWMFHDNAIHSFFARDRSHPQSKDIYAGLDVLILECIKAGYEPDTTFVLHDVEEYQKRHFLMYHSAKLAAMYGLLMAGPGRTVRVVKNIRMCGDCHSFLEHASAATGVFAQNEQRTQFPFALTPSPASTASPPILNFKTTPSQQRTHPTTMSLSVHRHPGDAVADKGGSIGAQNDVATHRRRAPAASSSHSSSPEGADPALPPPSPWQPLPRSLPQRRRAGTTTTTSADSGTASGPASRRTTARMTWPPERTPRGGLAGASGGGGAVSSPKPRGLTRGEDYLGWLGSLRSRPQSRTNASVPPSPTASSAARVPTPRRSVGISASASSPTIISSVALAGTPQGRPQASTASPLGSTPRPPSALVTASHGARRQPPPTRQLTGARVARSPRPTTKPPTGTPSAVPPLKTTKQTPDATSPQANPAPPPPFLASFCHRIIEVLFSLNYGHRCAPPPQLTKPTTGTRGGASLLQANTIDLASGAPPLPPHLAAFSQRIIEVLFNLNYGHLGYTGVVLLGVYAGLKELLSGWNTILKVIYVLLLILGAFSLGTGLMAATSVAPTGYTHRVSSVCSRLCTCLATFVFIVALACHMGSYGYIAGIVLGVMAVCYMLSVWIGGDPAAYGAYARVRTGTKDVWQRFKWSGQRGPLLP</sequence>
<feature type="repeat" description="PPR" evidence="3">
    <location>
        <begin position="311"/>
        <end position="345"/>
    </location>
</feature>
<dbReference type="InterPro" id="IPR046849">
    <property type="entry name" value="E2_motif"/>
</dbReference>
<dbReference type="InterPro" id="IPR011990">
    <property type="entry name" value="TPR-like_helical_dom_sf"/>
</dbReference>
<dbReference type="PROSITE" id="PS51375">
    <property type="entry name" value="PPR"/>
    <property type="match status" value="3"/>
</dbReference>
<dbReference type="PANTHER" id="PTHR47926:SF512">
    <property type="entry name" value="REPEAT (PPR) SUPERFAMILY PROTEIN, PUTATIVE-RELATED"/>
    <property type="match status" value="1"/>
</dbReference>
<dbReference type="Pfam" id="PF01535">
    <property type="entry name" value="PPR"/>
    <property type="match status" value="3"/>
</dbReference>
<organism evidence="7 8">
    <name type="scientific">Dichanthelium oligosanthes</name>
    <dbReference type="NCBI Taxonomy" id="888268"/>
    <lineage>
        <taxon>Eukaryota</taxon>
        <taxon>Viridiplantae</taxon>
        <taxon>Streptophyta</taxon>
        <taxon>Embryophyta</taxon>
        <taxon>Tracheophyta</taxon>
        <taxon>Spermatophyta</taxon>
        <taxon>Magnoliopsida</taxon>
        <taxon>Liliopsida</taxon>
        <taxon>Poales</taxon>
        <taxon>Poaceae</taxon>
        <taxon>PACMAD clade</taxon>
        <taxon>Panicoideae</taxon>
        <taxon>Panicodae</taxon>
        <taxon>Paniceae</taxon>
        <taxon>Dichantheliinae</taxon>
        <taxon>Dichanthelium</taxon>
    </lineage>
</organism>
<feature type="compositionally biased region" description="Pro residues" evidence="4">
    <location>
        <begin position="935"/>
        <end position="944"/>
    </location>
</feature>
<dbReference type="Pfam" id="PF20430">
    <property type="entry name" value="Eplus_motif"/>
    <property type="match status" value="1"/>
</dbReference>
<dbReference type="Pfam" id="PF14432">
    <property type="entry name" value="DYW_deaminase"/>
    <property type="match status" value="1"/>
</dbReference>
<dbReference type="InterPro" id="IPR032867">
    <property type="entry name" value="DYW_dom"/>
</dbReference>
<comment type="caution">
    <text evidence="7">The sequence shown here is derived from an EMBL/GenBank/DDBJ whole genome shotgun (WGS) entry which is preliminary data.</text>
</comment>
<evidence type="ECO:0000313" key="7">
    <source>
        <dbReference type="EMBL" id="OEL31311.1"/>
    </source>
</evidence>
<dbReference type="FunFam" id="1.25.40.10:FF:000073">
    <property type="entry name" value="Pentatricopeptide repeat-containing protein chloroplastic"/>
    <property type="match status" value="1"/>
</dbReference>
<feature type="transmembrane region" description="Helical" evidence="5">
    <location>
        <begin position="1235"/>
        <end position="1254"/>
    </location>
</feature>
<dbReference type="FunFam" id="1.25.40.10:FF:000679">
    <property type="entry name" value="Pentatricopeptide repeat-containing protein At5g03800"/>
    <property type="match status" value="1"/>
</dbReference>
<keyword evidence="5" id="KW-1133">Transmembrane helix</keyword>
<keyword evidence="1" id="KW-0677">Repeat</keyword>
<dbReference type="Proteomes" id="UP000095767">
    <property type="component" value="Unassembled WGS sequence"/>
</dbReference>
<feature type="compositionally biased region" description="Pro residues" evidence="4">
    <location>
        <begin position="9"/>
        <end position="29"/>
    </location>
</feature>
<evidence type="ECO:0000256" key="2">
    <source>
        <dbReference type="ARBA" id="ARBA00022946"/>
    </source>
</evidence>
<feature type="compositionally biased region" description="Gly residues" evidence="4">
    <location>
        <begin position="991"/>
        <end position="1001"/>
    </location>
</feature>
<feature type="region of interest" description="Disordered" evidence="4">
    <location>
        <begin position="1"/>
        <end position="44"/>
    </location>
</feature>
<evidence type="ECO:0000256" key="3">
    <source>
        <dbReference type="PROSITE-ProRule" id="PRU00708"/>
    </source>
</evidence>
<dbReference type="NCBIfam" id="TIGR00756">
    <property type="entry name" value="PPR"/>
    <property type="match status" value="3"/>
</dbReference>
<name>A0A1E5W1U5_9POAL</name>
<feature type="compositionally biased region" description="Low complexity" evidence="4">
    <location>
        <begin position="919"/>
        <end position="929"/>
    </location>
</feature>
<feature type="compositionally biased region" description="Low complexity" evidence="4">
    <location>
        <begin position="30"/>
        <end position="44"/>
    </location>
</feature>
<protein>
    <submittedName>
        <fullName evidence="7">Pentatricopeptide repeat-containing protein</fullName>
    </submittedName>
</protein>
<feature type="compositionally biased region" description="Low complexity" evidence="4">
    <location>
        <begin position="956"/>
        <end position="970"/>
    </location>
</feature>
<keyword evidence="8" id="KW-1185">Reference proteome</keyword>
<dbReference type="InterPro" id="IPR002885">
    <property type="entry name" value="PPR_rpt"/>
</dbReference>
<keyword evidence="2" id="KW-0809">Transit peptide</keyword>
<reference evidence="7 8" key="1">
    <citation type="submission" date="2016-09" db="EMBL/GenBank/DDBJ databases">
        <title>The draft genome of Dichanthelium oligosanthes: A C3 panicoid grass species.</title>
        <authorList>
            <person name="Studer A.J."/>
            <person name="Schnable J.C."/>
            <person name="Brutnell T.P."/>
        </authorList>
    </citation>
    <scope>NUCLEOTIDE SEQUENCE [LARGE SCALE GENOMIC DNA]</scope>
    <source>
        <strain evidence="8">cv. Kellogg 1175</strain>
        <tissue evidence="7">Leaf</tissue>
    </source>
</reference>
<evidence type="ECO:0000256" key="4">
    <source>
        <dbReference type="SAM" id="MobiDB-lite"/>
    </source>
</evidence>
<dbReference type="InterPro" id="IPR046960">
    <property type="entry name" value="PPR_At4g14850-like_plant"/>
</dbReference>
<feature type="repeat" description="PPR" evidence="3">
    <location>
        <begin position="558"/>
        <end position="592"/>
    </location>
</feature>
<dbReference type="PANTHER" id="PTHR47926">
    <property type="entry name" value="PENTATRICOPEPTIDE REPEAT-CONTAINING PROTEIN"/>
    <property type="match status" value="1"/>
</dbReference>
<evidence type="ECO:0000256" key="5">
    <source>
        <dbReference type="SAM" id="Phobius"/>
    </source>
</evidence>
<dbReference type="STRING" id="888268.A0A1E5W1U5"/>
<dbReference type="EMBL" id="LWDX02023763">
    <property type="protein sequence ID" value="OEL31311.1"/>
    <property type="molecule type" value="Genomic_DNA"/>
</dbReference>
<feature type="compositionally biased region" description="Low complexity" evidence="4">
    <location>
        <begin position="1040"/>
        <end position="1062"/>
    </location>
</feature>
<dbReference type="FunFam" id="1.25.40.10:FF:001564">
    <property type="entry name" value="Pentatricopeptide repeat-containing protein103"/>
    <property type="match status" value="1"/>
</dbReference>
<feature type="transmembrane region" description="Helical" evidence="5">
    <location>
        <begin position="1328"/>
        <end position="1347"/>
    </location>
</feature>
<feature type="transmembrane region" description="Helical" evidence="5">
    <location>
        <begin position="1266"/>
        <end position="1287"/>
    </location>
</feature>
<dbReference type="GO" id="GO:0009451">
    <property type="term" value="P:RNA modification"/>
    <property type="evidence" value="ECO:0007669"/>
    <property type="project" value="InterPro"/>
</dbReference>
<feature type="compositionally biased region" description="Low complexity" evidence="4">
    <location>
        <begin position="858"/>
        <end position="868"/>
    </location>
</feature>
<dbReference type="GO" id="GO:0008270">
    <property type="term" value="F:zinc ion binding"/>
    <property type="evidence" value="ECO:0007669"/>
    <property type="project" value="InterPro"/>
</dbReference>
<feature type="compositionally biased region" description="Polar residues" evidence="4">
    <location>
        <begin position="1077"/>
        <end position="1088"/>
    </location>
</feature>
<feature type="region of interest" description="Disordered" evidence="4">
    <location>
        <begin position="1074"/>
        <end position="1159"/>
    </location>
</feature>
<evidence type="ECO:0000256" key="1">
    <source>
        <dbReference type="ARBA" id="ARBA00022737"/>
    </source>
</evidence>
<gene>
    <name evidence="7" type="ORF">BAE44_0007666</name>
</gene>
<feature type="region of interest" description="Disordered" evidence="4">
    <location>
        <begin position="856"/>
        <end position="1062"/>
    </location>
</feature>
<evidence type="ECO:0000259" key="6">
    <source>
        <dbReference type="Pfam" id="PF14432"/>
    </source>
</evidence>
<dbReference type="OrthoDB" id="745501at2759"/>
<accession>A0A1E5W1U5</accession>
<dbReference type="FunFam" id="1.25.40.10:FF:002102">
    <property type="entry name" value="Pentatricopeptide repeat-containing protein103"/>
    <property type="match status" value="1"/>
</dbReference>
<dbReference type="Gene3D" id="1.25.40.10">
    <property type="entry name" value="Tetratricopeptide repeat domain"/>
    <property type="match status" value="5"/>
</dbReference>
<dbReference type="Pfam" id="PF20431">
    <property type="entry name" value="E_motif"/>
    <property type="match status" value="1"/>
</dbReference>
<feature type="domain" description="DYW" evidence="6">
    <location>
        <begin position="775"/>
        <end position="840"/>
    </location>
</feature>